<sequence length="49" mass="5232">MVCLFGASAEMQSIVVKQGLTQMPYIHTVGCEAVQETRNAPTSPADSCM</sequence>
<name>A0A0E9QFD4_ANGAN</name>
<reference evidence="1" key="1">
    <citation type="submission" date="2014-11" db="EMBL/GenBank/DDBJ databases">
        <authorList>
            <person name="Amaro Gonzalez C."/>
        </authorList>
    </citation>
    <scope>NUCLEOTIDE SEQUENCE</scope>
</reference>
<reference evidence="1" key="2">
    <citation type="journal article" date="2015" name="Fish Shellfish Immunol.">
        <title>Early steps in the European eel (Anguilla anguilla)-Vibrio vulnificus interaction in the gills: Role of the RtxA13 toxin.</title>
        <authorList>
            <person name="Callol A."/>
            <person name="Pajuelo D."/>
            <person name="Ebbesson L."/>
            <person name="Teles M."/>
            <person name="MacKenzie S."/>
            <person name="Amaro C."/>
        </authorList>
    </citation>
    <scope>NUCLEOTIDE SEQUENCE</scope>
</reference>
<evidence type="ECO:0000313" key="1">
    <source>
        <dbReference type="EMBL" id="JAH15586.1"/>
    </source>
</evidence>
<dbReference type="AlphaFoldDB" id="A0A0E9QFD4"/>
<protein>
    <submittedName>
        <fullName evidence="1">Uncharacterized protein</fullName>
    </submittedName>
</protein>
<accession>A0A0E9QFD4</accession>
<dbReference type="EMBL" id="GBXM01092991">
    <property type="protein sequence ID" value="JAH15586.1"/>
    <property type="molecule type" value="Transcribed_RNA"/>
</dbReference>
<proteinExistence type="predicted"/>
<organism evidence="1">
    <name type="scientific">Anguilla anguilla</name>
    <name type="common">European freshwater eel</name>
    <name type="synonym">Muraena anguilla</name>
    <dbReference type="NCBI Taxonomy" id="7936"/>
    <lineage>
        <taxon>Eukaryota</taxon>
        <taxon>Metazoa</taxon>
        <taxon>Chordata</taxon>
        <taxon>Craniata</taxon>
        <taxon>Vertebrata</taxon>
        <taxon>Euteleostomi</taxon>
        <taxon>Actinopterygii</taxon>
        <taxon>Neopterygii</taxon>
        <taxon>Teleostei</taxon>
        <taxon>Anguilliformes</taxon>
        <taxon>Anguillidae</taxon>
        <taxon>Anguilla</taxon>
    </lineage>
</organism>